<feature type="transmembrane region" description="Helical" evidence="8">
    <location>
        <begin position="129"/>
        <end position="149"/>
    </location>
</feature>
<dbReference type="SUPFAM" id="SSF63748">
    <property type="entry name" value="Tudor/PWWP/MBT"/>
    <property type="match status" value="2"/>
</dbReference>
<reference evidence="11" key="1">
    <citation type="submission" date="2022-11" db="UniProtKB">
        <authorList>
            <consortium name="WormBaseParasite"/>
        </authorList>
    </citation>
    <scope>IDENTIFICATION</scope>
</reference>
<evidence type="ECO:0000313" key="11">
    <source>
        <dbReference type="WBParaSite" id="PSAMB.scaffold3117size19615.g20348.t1"/>
    </source>
</evidence>
<keyword evidence="2 8" id="KW-0812">Transmembrane</keyword>
<keyword evidence="5 8" id="KW-0472">Membrane</keyword>
<dbReference type="GO" id="GO:0042393">
    <property type="term" value="F:histone binding"/>
    <property type="evidence" value="ECO:0007669"/>
    <property type="project" value="TreeGrafter"/>
</dbReference>
<dbReference type="SMART" id="SM00561">
    <property type="entry name" value="MBT"/>
    <property type="match status" value="1"/>
</dbReference>
<feature type="transmembrane region" description="Helical" evidence="8">
    <location>
        <begin position="250"/>
        <end position="273"/>
    </location>
</feature>
<dbReference type="PROSITE" id="PS51079">
    <property type="entry name" value="MBT"/>
    <property type="match status" value="1"/>
</dbReference>
<dbReference type="InterPro" id="IPR004092">
    <property type="entry name" value="Mbt"/>
</dbReference>
<dbReference type="PANTHER" id="PTHR12247:SF131">
    <property type="entry name" value="LD05287P"/>
    <property type="match status" value="1"/>
</dbReference>
<keyword evidence="10" id="KW-1185">Reference proteome</keyword>
<dbReference type="Gene3D" id="2.30.30.140">
    <property type="match status" value="2"/>
</dbReference>
<keyword evidence="3" id="KW-0677">Repeat</keyword>
<dbReference type="InterPro" id="IPR017452">
    <property type="entry name" value="GPCR_Rhodpsn_7TM"/>
</dbReference>
<dbReference type="Gene3D" id="3.40.220.10">
    <property type="entry name" value="Leucine Aminopeptidase, subunit E, domain 1"/>
    <property type="match status" value="2"/>
</dbReference>
<evidence type="ECO:0000256" key="2">
    <source>
        <dbReference type="ARBA" id="ARBA00022692"/>
    </source>
</evidence>
<sequence>MVYFDLSFEYTLFGCFCISMPLYLLVLVTLVRTPKSDVVLGSSFFQIVLSTGIADMITAFHTYFYMKFRLWGVAFNFYASIHPVFKYELLLGYATTFAQSIGTLLIALNRFTSMTMPVHHTTIWAPERVRLYIFAQWVIAFVVMIPGAFMELCDLTFNKVPDDGVAIVNGVNYTGLVTMPVFTTRNTTKSKQVGVFYQYSVAFIWAVGAILTLFVYLTLFGMLRVRRFQQRHQSSSRQTISATPLHEYRMLTYGIIMVMIQAATATLQILMAVQGFNTWYRPQAAAVDFANYSHPYFLLILNYFLNQVTLIERKEQITQKYGLDSVTILEEQHKWTYLIDSLDILKVKRKTMAKNSSAQITAKSRTKLEKSPESSQHDPKKQSYVEDQEANGKISLIHSNIANLMVDAIVCTMSVSMIDSSSSYSIIQRGGESLRAELDVCKQKLAPLAGGSAFITCGYELPAHWTSNTVGATIALRTIRGWLNTGNNVDQVDNLVFCTFNEIDYKLYLKTLPMFFPPVEDGRNFIPWLAPSDNAFAITDVINIVRQKSGLNDIEEENSFIEALCGASLFLHLHRPWANESFIEPTGIFFSALPMKPTVPLETLWPSSLRKEERELILIYVLPLPPTVVAMLGIFQVVHNNLLQDESGKFNERGRYFTLSCTHEQMETGKCDPGVTNGRLFYNNSQCALCEATPIRWRRHMFYCKMCGLCDVCIQKLQMQSSTLNLLPVKNVWLLQNAAKQLTATAIFFSENSRFAIRALNDSDHTNLNFVGSFFDATLLRTQKTKQIVFDGAYFRDVLLQKASKEKDVDEVQVQKNSIHSTTSSAIIVLTSLAARVLLSAAAIKLNLRNSYLHTGMVLEYCREKTVDGQKVRQVYAATVVDIALIGSGLILSLFEIVNRLELKLVEKEQIVDLMKSNSIHPIGWADYSNLPLVGADSDTFEWTNFLSHTSFVPVPYVFFSEAQIENCPEYLEHKLKYLDDEYEGFASMWCPGMKLEARDKDNSSFICVATVIKVEQNNVTITFDGWAESYNYTTKAWSEDFHPIGYCDFVKHPSGLYTPIGQHDPEFDWSQYLTETKSVPVPYESFNENQKRGTPKHSAYFNNIDQNPSDEKTLKDTAETWKQILPTAIDRPVSITCNVASTTSTQHTLHGFDGFFITPSGLSDIYQMSSMLYDRRIALSFTDSANYQCQHFANQEEPIVTLTNVSLSELSPGDDSEKKQKSNSVEKFLSQLLLYATPVSWKKTCEVGFSGLVAKDANDLAANLAVLESINRGLRTLANTLLCLSFEDLANAQTAESTTTTDWQTIMQMVTKKCAEMGGTKANAIYSPQRELNVRFKHPGANDKDYTFEQLQLGFMPQLYATADENRTKSSHMGIDVDPKYNPEYLENLQFCEALNINNLSYWTEITAKTTFWNHRLTRINISNVPLFNFPEAICKCENLNYLTLSRTGIDSISENIGNLLFLAEFTLDFNRISNLPASLKKTKLEELSIRAIESYTDNSVVLQEFPYQTFTDNFHPFCQGLTKEETVRKRVNIDLNKPNQNSAYAKLD</sequence>
<feature type="repeat" description="MBT" evidence="6">
    <location>
        <begin position="941"/>
        <end position="1058"/>
    </location>
</feature>
<dbReference type="SUPFAM" id="SSF81321">
    <property type="entry name" value="Family A G protein-coupled receptor-like"/>
    <property type="match status" value="1"/>
</dbReference>
<dbReference type="WBParaSite" id="PSAMB.scaffold3117size19615.g20348.t1">
    <property type="protein sequence ID" value="PSAMB.scaffold3117size19615.g20348.t1"/>
    <property type="gene ID" value="PSAMB.scaffold3117size19615.g20348"/>
</dbReference>
<evidence type="ECO:0000259" key="9">
    <source>
        <dbReference type="PROSITE" id="PS50262"/>
    </source>
</evidence>
<dbReference type="GO" id="GO:0003682">
    <property type="term" value="F:chromatin binding"/>
    <property type="evidence" value="ECO:0007669"/>
    <property type="project" value="TreeGrafter"/>
</dbReference>
<dbReference type="InterPro" id="IPR019426">
    <property type="entry name" value="7TM_GPCR_serpentine_rcpt_Srv"/>
</dbReference>
<feature type="compositionally biased region" description="Basic and acidic residues" evidence="7">
    <location>
        <begin position="366"/>
        <end position="384"/>
    </location>
</feature>
<feature type="transmembrane region" description="Helical" evidence="8">
    <location>
        <begin position="43"/>
        <end position="61"/>
    </location>
</feature>
<dbReference type="SUPFAM" id="SSF52047">
    <property type="entry name" value="RNI-like"/>
    <property type="match status" value="1"/>
</dbReference>
<evidence type="ECO:0000256" key="8">
    <source>
        <dbReference type="SAM" id="Phobius"/>
    </source>
</evidence>
<name>A0A914W5T1_9BILA</name>
<evidence type="ECO:0000256" key="5">
    <source>
        <dbReference type="ARBA" id="ARBA00023136"/>
    </source>
</evidence>
<dbReference type="Proteomes" id="UP000887566">
    <property type="component" value="Unplaced"/>
</dbReference>
<dbReference type="GO" id="GO:0005634">
    <property type="term" value="C:nucleus"/>
    <property type="evidence" value="ECO:0007669"/>
    <property type="project" value="InterPro"/>
</dbReference>
<feature type="transmembrane region" description="Helical" evidence="8">
    <location>
        <begin position="196"/>
        <end position="223"/>
    </location>
</feature>
<keyword evidence="4 8" id="KW-1133">Transmembrane helix</keyword>
<dbReference type="CDD" id="cd00637">
    <property type="entry name" value="7tm_classA_rhodopsin-like"/>
    <property type="match status" value="1"/>
</dbReference>
<proteinExistence type="predicted"/>
<evidence type="ECO:0000256" key="7">
    <source>
        <dbReference type="SAM" id="MobiDB-lite"/>
    </source>
</evidence>
<feature type="transmembrane region" description="Helical" evidence="8">
    <location>
        <begin position="293"/>
        <end position="311"/>
    </location>
</feature>
<dbReference type="Pfam" id="PF02820">
    <property type="entry name" value="MBT"/>
    <property type="match status" value="1"/>
</dbReference>
<evidence type="ECO:0000256" key="4">
    <source>
        <dbReference type="ARBA" id="ARBA00022989"/>
    </source>
</evidence>
<dbReference type="GO" id="GO:0045892">
    <property type="term" value="P:negative regulation of DNA-templated transcription"/>
    <property type="evidence" value="ECO:0007669"/>
    <property type="project" value="TreeGrafter"/>
</dbReference>
<dbReference type="Gene3D" id="3.80.10.10">
    <property type="entry name" value="Ribonuclease Inhibitor"/>
    <property type="match status" value="1"/>
</dbReference>
<feature type="transmembrane region" description="Helical" evidence="8">
    <location>
        <begin position="12"/>
        <end position="31"/>
    </location>
</feature>
<dbReference type="InterPro" id="IPR032675">
    <property type="entry name" value="LRR_dom_sf"/>
</dbReference>
<evidence type="ECO:0000256" key="3">
    <source>
        <dbReference type="ARBA" id="ARBA00022737"/>
    </source>
</evidence>
<feature type="transmembrane region" description="Helical" evidence="8">
    <location>
        <begin position="91"/>
        <end position="108"/>
    </location>
</feature>
<evidence type="ECO:0000313" key="10">
    <source>
        <dbReference type="Proteomes" id="UP000887566"/>
    </source>
</evidence>
<dbReference type="GO" id="GO:0016020">
    <property type="term" value="C:membrane"/>
    <property type="evidence" value="ECO:0007669"/>
    <property type="project" value="UniProtKB-SubCell"/>
</dbReference>
<protein>
    <submittedName>
        <fullName evidence="11">G-protein coupled receptors family 1 profile domain-containing protein</fullName>
    </submittedName>
</protein>
<comment type="subcellular location">
    <subcellularLocation>
        <location evidence="1">Membrane</location>
    </subcellularLocation>
</comment>
<dbReference type="InterPro" id="IPR043472">
    <property type="entry name" value="Macro_dom-like"/>
</dbReference>
<feature type="region of interest" description="Disordered" evidence="7">
    <location>
        <begin position="356"/>
        <end position="385"/>
    </location>
</feature>
<evidence type="ECO:0000256" key="6">
    <source>
        <dbReference type="PROSITE-ProRule" id="PRU00459"/>
    </source>
</evidence>
<accession>A0A914W5T1</accession>
<dbReference type="Gene3D" id="1.20.1070.10">
    <property type="entry name" value="Rhodopsin 7-helix transmembrane proteins"/>
    <property type="match status" value="1"/>
</dbReference>
<dbReference type="PANTHER" id="PTHR12247">
    <property type="entry name" value="POLYCOMB GROUP PROTEIN"/>
    <property type="match status" value="1"/>
</dbReference>
<feature type="domain" description="G-protein coupled receptors family 1 profile" evidence="9">
    <location>
        <begin position="22"/>
        <end position="260"/>
    </location>
</feature>
<dbReference type="Pfam" id="PF10323">
    <property type="entry name" value="7TM_GPCR_Srv"/>
    <property type="match status" value="1"/>
</dbReference>
<feature type="transmembrane region" description="Helical" evidence="8">
    <location>
        <begin position="617"/>
        <end position="638"/>
    </location>
</feature>
<dbReference type="SUPFAM" id="SSF52949">
    <property type="entry name" value="Macro domain-like"/>
    <property type="match status" value="1"/>
</dbReference>
<dbReference type="InterPro" id="IPR050548">
    <property type="entry name" value="PcG_chromatin_remod_factors"/>
</dbReference>
<dbReference type="PROSITE" id="PS50262">
    <property type="entry name" value="G_PROTEIN_RECEP_F1_2"/>
    <property type="match status" value="1"/>
</dbReference>
<evidence type="ECO:0000256" key="1">
    <source>
        <dbReference type="ARBA" id="ARBA00004370"/>
    </source>
</evidence>
<organism evidence="10 11">
    <name type="scientific">Plectus sambesii</name>
    <dbReference type="NCBI Taxonomy" id="2011161"/>
    <lineage>
        <taxon>Eukaryota</taxon>
        <taxon>Metazoa</taxon>
        <taxon>Ecdysozoa</taxon>
        <taxon>Nematoda</taxon>
        <taxon>Chromadorea</taxon>
        <taxon>Plectida</taxon>
        <taxon>Plectina</taxon>
        <taxon>Plectoidea</taxon>
        <taxon>Plectidae</taxon>
        <taxon>Plectus</taxon>
    </lineage>
</organism>